<gene>
    <name evidence="1" type="ORF">CEXT_446671</name>
</gene>
<organism evidence="1 2">
    <name type="scientific">Caerostris extrusa</name>
    <name type="common">Bark spider</name>
    <name type="synonym">Caerostris bankana</name>
    <dbReference type="NCBI Taxonomy" id="172846"/>
    <lineage>
        <taxon>Eukaryota</taxon>
        <taxon>Metazoa</taxon>
        <taxon>Ecdysozoa</taxon>
        <taxon>Arthropoda</taxon>
        <taxon>Chelicerata</taxon>
        <taxon>Arachnida</taxon>
        <taxon>Araneae</taxon>
        <taxon>Araneomorphae</taxon>
        <taxon>Entelegynae</taxon>
        <taxon>Araneoidea</taxon>
        <taxon>Araneidae</taxon>
        <taxon>Caerostris</taxon>
    </lineage>
</organism>
<evidence type="ECO:0000313" key="2">
    <source>
        <dbReference type="Proteomes" id="UP001054945"/>
    </source>
</evidence>
<sequence length="92" mass="10240">MSLRKSLFYWLRSNIVHGCCLAVDMVTIKSIGSILIIGDIYECHDSNGCIRNFDLVGTWGVENEEGGISSFTPFEGEEFVPTPIRRGPRADT</sequence>
<protein>
    <submittedName>
        <fullName evidence="1">Uncharacterized protein</fullName>
    </submittedName>
</protein>
<dbReference type="Proteomes" id="UP001054945">
    <property type="component" value="Unassembled WGS sequence"/>
</dbReference>
<evidence type="ECO:0000313" key="1">
    <source>
        <dbReference type="EMBL" id="GIX84438.1"/>
    </source>
</evidence>
<comment type="caution">
    <text evidence="1">The sequence shown here is derived from an EMBL/GenBank/DDBJ whole genome shotgun (WGS) entry which is preliminary data.</text>
</comment>
<dbReference type="EMBL" id="BPLR01003427">
    <property type="protein sequence ID" value="GIX84438.1"/>
    <property type="molecule type" value="Genomic_DNA"/>
</dbReference>
<name>A0AAV4NKT4_CAEEX</name>
<keyword evidence="2" id="KW-1185">Reference proteome</keyword>
<dbReference type="AlphaFoldDB" id="A0AAV4NKT4"/>
<reference evidence="1 2" key="1">
    <citation type="submission" date="2021-06" db="EMBL/GenBank/DDBJ databases">
        <title>Caerostris extrusa draft genome.</title>
        <authorList>
            <person name="Kono N."/>
            <person name="Arakawa K."/>
        </authorList>
    </citation>
    <scope>NUCLEOTIDE SEQUENCE [LARGE SCALE GENOMIC DNA]</scope>
</reference>
<proteinExistence type="predicted"/>
<accession>A0AAV4NKT4</accession>